<feature type="binding site" evidence="15">
    <location>
        <position position="466"/>
    </location>
    <ligand>
        <name>Mg(2+)</name>
        <dbReference type="ChEBI" id="CHEBI:18420"/>
        <note>shared with alpha subunit</note>
    </ligand>
</feature>
<dbReference type="GO" id="GO:0016740">
    <property type="term" value="F:transferase activity"/>
    <property type="evidence" value="ECO:0007669"/>
    <property type="project" value="UniProtKB-ARBA"/>
</dbReference>
<comment type="cofactor">
    <cofactor evidence="15">
        <name>Mg(2+)</name>
        <dbReference type="ChEBI" id="CHEBI:18420"/>
    </cofactor>
    <text evidence="15">Binds 2 magnesium ions per tetramer.</text>
</comment>
<evidence type="ECO:0000259" key="19">
    <source>
        <dbReference type="PROSITE" id="PS51483"/>
    </source>
</evidence>
<dbReference type="InterPro" id="IPR041616">
    <property type="entry name" value="PheRS_beta_core"/>
</dbReference>
<sequence>MLISRKWLSQYMDISDLSIEEIADRVTSAGFEVENVYKLSQGTNLVIGHVEECYDHPNSDHLHCTKVNIGSEIVPIVCGAPNVAAGQNVIVALPGAKLPGGEIKEGVIRGEASNGMICSLLELGVDPHTLSEEQKAGIEELPADAPVGDHDPLGYLGLDDEVLDISLTPNRSDCMSAFNMAVETGAILDRPVTLPDYAHAADGGKPTQLHVASETKICPHFMGKVIGKITIKESPKWMKELLSASGVHSINNVVDISNIVMLETGHPMHFYDKDAIKDQEITVKDGFDTDYTALDGVTYHLEPQDAVITNQGKPIGIAGIMGGDDSKILDTTSGLIIECANFNHVAIRNTSRRLNLNTDASIRYQKGIEPLSCQKAMDRAVQLLKEYADADEIEETVEYGSDGYRPKTVTCTLADLNGRLGTDFTFEEVCDVFKRLRFEPEANGDQIICHIPSYRTDIEGKADLSEEVIRLLGYDRLPSTLPLMEMTEGKLNPKQRMIRQTREIFTAQGLQDCITYTLVSTEKKDNAILGIKDPIELSIPISEERRWIRTSILPSLLDVVAYNHAHSIKDVNVFELSDVSATCGACTHLAFVLSGSLQSTRWLDYDVPADFYTAKGIVEEWLDRIGINARMVSYVVNKKDTEHFHPYRSAEIHVGKKCVGLLGQIHPKYAKTTDTKDVIMAEIDFDALFDVKKSKIKFKPVSKYQSVSRDISFVIKRTVPAEDIIREIRKNGKLNKENIIRDVEIFDVYEKAPLPPTVKSVALSILFQAENRTLKDQEVNDVFDQIVAALEKKFQIELRK</sequence>
<dbReference type="Pfam" id="PF03147">
    <property type="entry name" value="FDX-ACB"/>
    <property type="match status" value="1"/>
</dbReference>
<dbReference type="SMART" id="SM00873">
    <property type="entry name" value="B3_4"/>
    <property type="match status" value="1"/>
</dbReference>
<name>A0A7W8CYV2_9FIRM</name>
<dbReference type="InterPro" id="IPR012340">
    <property type="entry name" value="NA-bd_OB-fold"/>
</dbReference>
<dbReference type="Gene3D" id="3.30.930.10">
    <property type="entry name" value="Bira Bifunctional Protein, Domain 2"/>
    <property type="match status" value="1"/>
</dbReference>
<dbReference type="PROSITE" id="PS50886">
    <property type="entry name" value="TRBD"/>
    <property type="match status" value="1"/>
</dbReference>
<keyword evidence="6 15" id="KW-0436">Ligase</keyword>
<evidence type="ECO:0000256" key="12">
    <source>
        <dbReference type="ARBA" id="ARBA00022917"/>
    </source>
</evidence>
<accession>A0A7W8CYV2</accession>
<evidence type="ECO:0000256" key="14">
    <source>
        <dbReference type="ARBA" id="ARBA00049255"/>
    </source>
</evidence>
<dbReference type="SUPFAM" id="SSF46955">
    <property type="entry name" value="Putative DNA-binding domain"/>
    <property type="match status" value="1"/>
</dbReference>
<dbReference type="PANTHER" id="PTHR10947">
    <property type="entry name" value="PHENYLALANYL-TRNA SYNTHETASE BETA CHAIN AND LEUCINE-RICH REPEAT-CONTAINING PROTEIN 47"/>
    <property type="match status" value="1"/>
</dbReference>
<dbReference type="Pfam" id="PF01588">
    <property type="entry name" value="tRNA_bind"/>
    <property type="match status" value="1"/>
</dbReference>
<dbReference type="InterPro" id="IPR005147">
    <property type="entry name" value="tRNA_synthase_B5-dom"/>
</dbReference>
<dbReference type="FunFam" id="2.40.50.140:FF:000045">
    <property type="entry name" value="Phenylalanine--tRNA ligase beta subunit"/>
    <property type="match status" value="1"/>
</dbReference>
<keyword evidence="7 15" id="KW-0479">Metal-binding</keyword>
<feature type="domain" description="FDX-ACB" evidence="18">
    <location>
        <begin position="702"/>
        <end position="799"/>
    </location>
</feature>
<comment type="subcellular location">
    <subcellularLocation>
        <location evidence="1 15">Cytoplasm</location>
    </subcellularLocation>
</comment>
<evidence type="ECO:0000256" key="13">
    <source>
        <dbReference type="ARBA" id="ARBA00023146"/>
    </source>
</evidence>
<dbReference type="GO" id="GO:0140096">
    <property type="term" value="F:catalytic activity, acting on a protein"/>
    <property type="evidence" value="ECO:0007669"/>
    <property type="project" value="UniProtKB-ARBA"/>
</dbReference>
<feature type="binding site" evidence="15">
    <location>
        <position position="457"/>
    </location>
    <ligand>
        <name>Mg(2+)</name>
        <dbReference type="ChEBI" id="CHEBI:18420"/>
        <note>shared with alpha subunit</note>
    </ligand>
</feature>
<dbReference type="SUPFAM" id="SSF54991">
    <property type="entry name" value="Anticodon-binding domain of PheRS"/>
    <property type="match status" value="1"/>
</dbReference>
<evidence type="ECO:0000259" key="18">
    <source>
        <dbReference type="PROSITE" id="PS51447"/>
    </source>
</evidence>
<dbReference type="NCBIfam" id="NF045760">
    <property type="entry name" value="YtpR"/>
    <property type="match status" value="1"/>
</dbReference>
<dbReference type="PANTHER" id="PTHR10947:SF0">
    <property type="entry name" value="PHENYLALANINE--TRNA LIGASE BETA SUBUNIT"/>
    <property type="match status" value="1"/>
</dbReference>
<evidence type="ECO:0000256" key="3">
    <source>
        <dbReference type="ARBA" id="ARBA00011209"/>
    </source>
</evidence>
<evidence type="ECO:0000259" key="17">
    <source>
        <dbReference type="PROSITE" id="PS50886"/>
    </source>
</evidence>
<dbReference type="InterPro" id="IPR005146">
    <property type="entry name" value="B3/B4_tRNA-bd"/>
</dbReference>
<dbReference type="CDD" id="cd00769">
    <property type="entry name" value="PheRS_beta_core"/>
    <property type="match status" value="1"/>
</dbReference>
<keyword evidence="21" id="KW-1185">Reference proteome</keyword>
<dbReference type="Pfam" id="PF17759">
    <property type="entry name" value="tRNA_synthFbeta"/>
    <property type="match status" value="1"/>
</dbReference>
<dbReference type="InterPro" id="IPR002547">
    <property type="entry name" value="tRNA-bd_dom"/>
</dbReference>
<feature type="domain" description="TRNA-binding" evidence="17">
    <location>
        <begin position="39"/>
        <end position="152"/>
    </location>
</feature>
<dbReference type="GO" id="GO:0000287">
    <property type="term" value="F:magnesium ion binding"/>
    <property type="evidence" value="ECO:0007669"/>
    <property type="project" value="UniProtKB-UniRule"/>
</dbReference>
<dbReference type="Gene3D" id="3.50.40.10">
    <property type="entry name" value="Phenylalanyl-trna Synthetase, Chain B, domain 3"/>
    <property type="match status" value="1"/>
</dbReference>
<dbReference type="AlphaFoldDB" id="A0A7W8CYV2"/>
<dbReference type="NCBIfam" id="TIGR00472">
    <property type="entry name" value="pheT_bact"/>
    <property type="match status" value="1"/>
</dbReference>
<comment type="similarity">
    <text evidence="2 15">Belongs to the phenylalanyl-tRNA synthetase beta subunit family. Type 1 subfamily.</text>
</comment>
<keyword evidence="11 16" id="KW-0694">RNA-binding</keyword>
<feature type="domain" description="B5" evidence="19">
    <location>
        <begin position="404"/>
        <end position="479"/>
    </location>
</feature>
<evidence type="ECO:0000256" key="2">
    <source>
        <dbReference type="ARBA" id="ARBA00008653"/>
    </source>
</evidence>
<feature type="binding site" evidence="15">
    <location>
        <position position="467"/>
    </location>
    <ligand>
        <name>Mg(2+)</name>
        <dbReference type="ChEBI" id="CHEBI:18420"/>
        <note>shared with alpha subunit</note>
    </ligand>
</feature>
<dbReference type="GO" id="GO:0000049">
    <property type="term" value="F:tRNA binding"/>
    <property type="evidence" value="ECO:0007669"/>
    <property type="project" value="UniProtKB-UniRule"/>
</dbReference>
<keyword evidence="13 15" id="KW-0030">Aminoacyl-tRNA synthetase</keyword>
<dbReference type="GO" id="GO:0004826">
    <property type="term" value="F:phenylalanine-tRNA ligase activity"/>
    <property type="evidence" value="ECO:0007669"/>
    <property type="project" value="UniProtKB-UniRule"/>
</dbReference>
<comment type="catalytic activity">
    <reaction evidence="14 15">
        <text>tRNA(Phe) + L-phenylalanine + ATP = L-phenylalanyl-tRNA(Phe) + AMP + diphosphate + H(+)</text>
        <dbReference type="Rhea" id="RHEA:19413"/>
        <dbReference type="Rhea" id="RHEA-COMP:9668"/>
        <dbReference type="Rhea" id="RHEA-COMP:9699"/>
        <dbReference type="ChEBI" id="CHEBI:15378"/>
        <dbReference type="ChEBI" id="CHEBI:30616"/>
        <dbReference type="ChEBI" id="CHEBI:33019"/>
        <dbReference type="ChEBI" id="CHEBI:58095"/>
        <dbReference type="ChEBI" id="CHEBI:78442"/>
        <dbReference type="ChEBI" id="CHEBI:78531"/>
        <dbReference type="ChEBI" id="CHEBI:456215"/>
        <dbReference type="EC" id="6.1.1.20"/>
    </reaction>
</comment>
<keyword evidence="10 15" id="KW-0460">Magnesium</keyword>
<evidence type="ECO:0000256" key="5">
    <source>
        <dbReference type="ARBA" id="ARBA00022555"/>
    </source>
</evidence>
<dbReference type="InterPro" id="IPR045060">
    <property type="entry name" value="Phe-tRNA-ligase_IIc_bsu"/>
</dbReference>
<dbReference type="InterPro" id="IPR004532">
    <property type="entry name" value="Phe-tRNA-ligase_IIc_bsu_bact"/>
</dbReference>
<dbReference type="GO" id="GO:0005524">
    <property type="term" value="F:ATP binding"/>
    <property type="evidence" value="ECO:0007669"/>
    <property type="project" value="UniProtKB-UniRule"/>
</dbReference>
<evidence type="ECO:0000256" key="7">
    <source>
        <dbReference type="ARBA" id="ARBA00022723"/>
    </source>
</evidence>
<dbReference type="InterPro" id="IPR033714">
    <property type="entry name" value="tRNA_bind_bactPheRS"/>
</dbReference>
<evidence type="ECO:0000313" key="20">
    <source>
        <dbReference type="EMBL" id="MBB5182807.1"/>
    </source>
</evidence>
<evidence type="ECO:0000256" key="8">
    <source>
        <dbReference type="ARBA" id="ARBA00022741"/>
    </source>
</evidence>
<evidence type="ECO:0000256" key="9">
    <source>
        <dbReference type="ARBA" id="ARBA00022840"/>
    </source>
</evidence>
<gene>
    <name evidence="15" type="primary">pheT</name>
    <name evidence="20" type="ORF">HNQ47_000827</name>
</gene>
<dbReference type="CDD" id="cd02796">
    <property type="entry name" value="tRNA_bind_bactPheRS"/>
    <property type="match status" value="1"/>
</dbReference>
<keyword evidence="4 15" id="KW-0963">Cytoplasm</keyword>
<dbReference type="EMBL" id="JACHHK010000003">
    <property type="protein sequence ID" value="MBB5182807.1"/>
    <property type="molecule type" value="Genomic_DNA"/>
</dbReference>
<dbReference type="SUPFAM" id="SSF55681">
    <property type="entry name" value="Class II aaRS and biotin synthetases"/>
    <property type="match status" value="1"/>
</dbReference>
<dbReference type="FunFam" id="3.30.70.380:FF:000001">
    <property type="entry name" value="Phenylalanine--tRNA ligase beta subunit"/>
    <property type="match status" value="1"/>
</dbReference>
<comment type="caution">
    <text evidence="20">The sequence shown here is derived from an EMBL/GenBank/DDBJ whole genome shotgun (WGS) entry which is preliminary data.</text>
</comment>
<dbReference type="RefSeq" id="WP_183327815.1">
    <property type="nucleotide sequence ID" value="NZ_JACHHK010000003.1"/>
</dbReference>
<dbReference type="SUPFAM" id="SSF56037">
    <property type="entry name" value="PheT/TilS domain"/>
    <property type="match status" value="1"/>
</dbReference>
<dbReference type="PROSITE" id="PS51447">
    <property type="entry name" value="FDX_ACB"/>
    <property type="match status" value="1"/>
</dbReference>
<dbReference type="SMART" id="SM00896">
    <property type="entry name" value="FDX-ACB"/>
    <property type="match status" value="1"/>
</dbReference>
<dbReference type="HAMAP" id="MF_00283">
    <property type="entry name" value="Phe_tRNA_synth_beta1"/>
    <property type="match status" value="1"/>
</dbReference>
<protein>
    <recommendedName>
        <fullName evidence="15">Phenylalanine--tRNA ligase beta subunit</fullName>
        <ecNumber evidence="15">6.1.1.20</ecNumber>
    </recommendedName>
    <alternativeName>
        <fullName evidence="15">Phenylalanyl-tRNA synthetase beta subunit</fullName>
        <shortName evidence="15">PheRS</shortName>
    </alternativeName>
</protein>
<dbReference type="SMART" id="SM00874">
    <property type="entry name" value="B5"/>
    <property type="match status" value="1"/>
</dbReference>
<dbReference type="SUPFAM" id="SSF50249">
    <property type="entry name" value="Nucleic acid-binding proteins"/>
    <property type="match status" value="1"/>
</dbReference>
<dbReference type="Gene3D" id="3.30.70.380">
    <property type="entry name" value="Ferrodoxin-fold anticodon-binding domain"/>
    <property type="match status" value="1"/>
</dbReference>
<keyword evidence="8 15" id="KW-0547">Nucleotide-binding</keyword>
<dbReference type="EC" id="6.1.1.20" evidence="15"/>
<evidence type="ECO:0000256" key="15">
    <source>
        <dbReference type="HAMAP-Rule" id="MF_00283"/>
    </source>
</evidence>
<feature type="binding site" evidence="15">
    <location>
        <position position="463"/>
    </location>
    <ligand>
        <name>Mg(2+)</name>
        <dbReference type="ChEBI" id="CHEBI:18420"/>
        <note>shared with alpha subunit</note>
    </ligand>
</feature>
<dbReference type="GO" id="GO:0009328">
    <property type="term" value="C:phenylalanine-tRNA ligase complex"/>
    <property type="evidence" value="ECO:0007669"/>
    <property type="project" value="TreeGrafter"/>
</dbReference>
<dbReference type="InterPro" id="IPR009061">
    <property type="entry name" value="DNA-bd_dom_put_sf"/>
</dbReference>
<dbReference type="GO" id="GO:0006432">
    <property type="term" value="P:phenylalanyl-tRNA aminoacylation"/>
    <property type="evidence" value="ECO:0007669"/>
    <property type="project" value="UniProtKB-UniRule"/>
</dbReference>
<comment type="subunit">
    <text evidence="3 15">Tetramer of two alpha and two beta subunits.</text>
</comment>
<dbReference type="Pfam" id="PF03484">
    <property type="entry name" value="B5"/>
    <property type="match status" value="1"/>
</dbReference>
<dbReference type="Proteomes" id="UP000539953">
    <property type="component" value="Unassembled WGS sequence"/>
</dbReference>
<dbReference type="Gene3D" id="2.40.50.140">
    <property type="entry name" value="Nucleic acid-binding proteins"/>
    <property type="match status" value="1"/>
</dbReference>
<proteinExistence type="inferred from homology"/>
<reference evidence="20 21" key="1">
    <citation type="submission" date="2020-08" db="EMBL/GenBank/DDBJ databases">
        <title>Genomic Encyclopedia of Type Strains, Phase IV (KMG-IV): sequencing the most valuable type-strain genomes for metagenomic binning, comparative biology and taxonomic classification.</title>
        <authorList>
            <person name="Goeker M."/>
        </authorList>
    </citation>
    <scope>NUCLEOTIDE SEQUENCE [LARGE SCALE GENOMIC DNA]</scope>
    <source>
        <strain evidence="20 21">DSM 25799</strain>
    </source>
</reference>
<dbReference type="Gene3D" id="3.30.56.10">
    <property type="match status" value="2"/>
</dbReference>
<evidence type="ECO:0000256" key="4">
    <source>
        <dbReference type="ARBA" id="ARBA00022490"/>
    </source>
</evidence>
<organism evidence="20 21">
    <name type="scientific">Catenisphaera adipataccumulans</name>
    <dbReference type="NCBI Taxonomy" id="700500"/>
    <lineage>
        <taxon>Bacteria</taxon>
        <taxon>Bacillati</taxon>
        <taxon>Bacillota</taxon>
        <taxon>Erysipelotrichia</taxon>
        <taxon>Erysipelotrichales</taxon>
        <taxon>Erysipelotrichaceae</taxon>
        <taxon>Catenisphaera</taxon>
    </lineage>
</organism>
<evidence type="ECO:0000256" key="6">
    <source>
        <dbReference type="ARBA" id="ARBA00022598"/>
    </source>
</evidence>
<keyword evidence="9 15" id="KW-0067">ATP-binding</keyword>
<evidence type="ECO:0000313" key="21">
    <source>
        <dbReference type="Proteomes" id="UP000539953"/>
    </source>
</evidence>
<dbReference type="InterPro" id="IPR020825">
    <property type="entry name" value="Phe-tRNA_synthase-like_B3/B4"/>
</dbReference>
<evidence type="ECO:0000256" key="10">
    <source>
        <dbReference type="ARBA" id="ARBA00022842"/>
    </source>
</evidence>
<evidence type="ECO:0000256" key="11">
    <source>
        <dbReference type="ARBA" id="ARBA00022884"/>
    </source>
</evidence>
<dbReference type="InterPro" id="IPR005121">
    <property type="entry name" value="Fdx_antiC-bd"/>
</dbReference>
<keyword evidence="5 16" id="KW-0820">tRNA-binding</keyword>
<dbReference type="InterPro" id="IPR036690">
    <property type="entry name" value="Fdx_antiC-bd_sf"/>
</dbReference>
<dbReference type="InterPro" id="IPR045864">
    <property type="entry name" value="aa-tRNA-synth_II/BPL/LPL"/>
</dbReference>
<keyword evidence="12 15" id="KW-0648">Protein biosynthesis</keyword>
<evidence type="ECO:0000256" key="1">
    <source>
        <dbReference type="ARBA" id="ARBA00004496"/>
    </source>
</evidence>
<dbReference type="PROSITE" id="PS51483">
    <property type="entry name" value="B5"/>
    <property type="match status" value="1"/>
</dbReference>
<dbReference type="Pfam" id="PF03483">
    <property type="entry name" value="B3_4"/>
    <property type="match status" value="1"/>
</dbReference>
<evidence type="ECO:0000256" key="16">
    <source>
        <dbReference type="PROSITE-ProRule" id="PRU00209"/>
    </source>
</evidence>